<proteinExistence type="inferred from homology"/>
<dbReference type="InterPro" id="IPR000589">
    <property type="entry name" value="Ribosomal_uS15"/>
</dbReference>
<keyword evidence="3" id="KW-0809">Transit peptide</keyword>
<dbReference type="GO" id="GO:0003723">
    <property type="term" value="F:RNA binding"/>
    <property type="evidence" value="ECO:0007669"/>
    <property type="project" value="TreeGrafter"/>
</dbReference>
<dbReference type="CDD" id="cd00353">
    <property type="entry name" value="Ribosomal_S15p_S13e"/>
    <property type="match status" value="1"/>
</dbReference>
<evidence type="ECO:0000256" key="8">
    <source>
        <dbReference type="ARBA" id="ARBA00035528"/>
    </source>
</evidence>
<dbReference type="NCBIfam" id="TIGR00952">
    <property type="entry name" value="S15_bact"/>
    <property type="match status" value="1"/>
</dbReference>
<reference evidence="10" key="2">
    <citation type="submission" date="2025-09" db="UniProtKB">
        <authorList>
            <consortium name="Ensembl"/>
        </authorList>
    </citation>
    <scope>IDENTIFICATION</scope>
</reference>
<dbReference type="Ensembl" id="ENSSPUT00000001895.1">
    <property type="protein sequence ID" value="ENSSPUP00000001798.1"/>
    <property type="gene ID" value="ENSSPUG00000001388.1"/>
</dbReference>
<evidence type="ECO:0000256" key="1">
    <source>
        <dbReference type="ARBA" id="ARBA00004173"/>
    </source>
</evidence>
<evidence type="ECO:0000256" key="9">
    <source>
        <dbReference type="RuleBase" id="RU003919"/>
    </source>
</evidence>
<evidence type="ECO:0000256" key="4">
    <source>
        <dbReference type="ARBA" id="ARBA00022980"/>
    </source>
</evidence>
<evidence type="ECO:0000313" key="11">
    <source>
        <dbReference type="Proteomes" id="UP000694392"/>
    </source>
</evidence>
<dbReference type="GO" id="GO:0032543">
    <property type="term" value="P:mitochondrial translation"/>
    <property type="evidence" value="ECO:0007669"/>
    <property type="project" value="TreeGrafter"/>
</dbReference>
<name>A0A8D0G312_SPHPU</name>
<comment type="subcellular location">
    <subcellularLocation>
        <location evidence="1">Mitochondrion</location>
    </subcellularLocation>
</comment>
<dbReference type="GO" id="GO:0003735">
    <property type="term" value="F:structural constituent of ribosome"/>
    <property type="evidence" value="ECO:0007669"/>
    <property type="project" value="InterPro"/>
</dbReference>
<comment type="similarity">
    <text evidence="2 9">Belongs to the universal ribosomal protein uS15 family.</text>
</comment>
<dbReference type="SUPFAM" id="SSF47060">
    <property type="entry name" value="S15/NS1 RNA-binding domain"/>
    <property type="match status" value="1"/>
</dbReference>
<evidence type="ECO:0000256" key="3">
    <source>
        <dbReference type="ARBA" id="ARBA00022946"/>
    </source>
</evidence>
<dbReference type="SMART" id="SM01387">
    <property type="entry name" value="Ribosomal_S15"/>
    <property type="match status" value="1"/>
</dbReference>
<keyword evidence="11" id="KW-1185">Reference proteome</keyword>
<dbReference type="HAMAP" id="MF_01343_B">
    <property type="entry name" value="Ribosomal_uS15_B"/>
    <property type="match status" value="1"/>
</dbReference>
<dbReference type="GeneTree" id="ENSGT00390000001737"/>
<keyword evidence="5" id="KW-0496">Mitochondrion</keyword>
<dbReference type="GO" id="GO:0005654">
    <property type="term" value="C:nucleoplasm"/>
    <property type="evidence" value="ECO:0007669"/>
    <property type="project" value="Ensembl"/>
</dbReference>
<dbReference type="Gene3D" id="1.10.287.10">
    <property type="entry name" value="S15/NS1, RNA-binding"/>
    <property type="match status" value="1"/>
</dbReference>
<dbReference type="Proteomes" id="UP000694392">
    <property type="component" value="Unplaced"/>
</dbReference>
<dbReference type="InterPro" id="IPR005290">
    <property type="entry name" value="Ribosomal_uS15_bac-type"/>
</dbReference>
<sequence length="246" mass="28844">MLRRALCVAASRGWSRLAGPGLSLSAERGPLGGTTPLFQTTRDYRRFTQRKKQEVSSHLDDIPLTMLRKAYINVPVIDKVDDVVRRMLSLEMSSQREKVKIKKMQLAEKVMRSPNDVGSYEVQVAHLTAKIRTIQEHLQLNRKDKRNRRVMLMAIDHRKKLLKFLRRTRFENFEHTCKVLGIEYTFPPPYCRKPTRRWIAKKAFCRKVFEEVKKLKAPERLKQRLEYQAKARAAKEQALQSKETPV</sequence>
<dbReference type="AlphaFoldDB" id="A0A8D0G312"/>
<dbReference type="OMA" id="EHLHMHP"/>
<accession>A0A8D0G312</accession>
<gene>
    <name evidence="10" type="primary">MRPS15</name>
</gene>
<dbReference type="InterPro" id="IPR052137">
    <property type="entry name" value="uS15_ribosomal"/>
</dbReference>
<reference evidence="10" key="1">
    <citation type="submission" date="2025-08" db="UniProtKB">
        <authorList>
            <consortium name="Ensembl"/>
        </authorList>
    </citation>
    <scope>IDENTIFICATION</scope>
</reference>
<evidence type="ECO:0000256" key="7">
    <source>
        <dbReference type="ARBA" id="ARBA00035249"/>
    </source>
</evidence>
<dbReference type="PANTHER" id="PTHR46685">
    <property type="entry name" value="28S RIBOSOMAL PROTEIN S15, MITOCHONDRIAL"/>
    <property type="match status" value="1"/>
</dbReference>
<dbReference type="PANTHER" id="PTHR46685:SF1">
    <property type="entry name" value="SMALL RIBOSOMAL SUBUNIT PROTEIN US15M"/>
    <property type="match status" value="1"/>
</dbReference>
<dbReference type="GO" id="GO:0005763">
    <property type="term" value="C:mitochondrial small ribosomal subunit"/>
    <property type="evidence" value="ECO:0007669"/>
    <property type="project" value="Ensembl"/>
</dbReference>
<evidence type="ECO:0000256" key="2">
    <source>
        <dbReference type="ARBA" id="ARBA00008434"/>
    </source>
</evidence>
<dbReference type="InterPro" id="IPR009068">
    <property type="entry name" value="uS15_NS1_RNA-bd_sf"/>
</dbReference>
<dbReference type="GO" id="GO:0005730">
    <property type="term" value="C:nucleolus"/>
    <property type="evidence" value="ECO:0007669"/>
    <property type="project" value="Ensembl"/>
</dbReference>
<dbReference type="Pfam" id="PF00312">
    <property type="entry name" value="Ribosomal_S15"/>
    <property type="match status" value="1"/>
</dbReference>
<keyword evidence="4 9" id="KW-0689">Ribosomal protein</keyword>
<organism evidence="10 11">
    <name type="scientific">Sphenodon punctatus</name>
    <name type="common">Tuatara</name>
    <name type="synonym">Hatteria punctata</name>
    <dbReference type="NCBI Taxonomy" id="8508"/>
    <lineage>
        <taxon>Eukaryota</taxon>
        <taxon>Metazoa</taxon>
        <taxon>Chordata</taxon>
        <taxon>Craniata</taxon>
        <taxon>Vertebrata</taxon>
        <taxon>Euteleostomi</taxon>
        <taxon>Lepidosauria</taxon>
        <taxon>Sphenodontia</taxon>
        <taxon>Sphenodontidae</taxon>
        <taxon>Sphenodon</taxon>
    </lineage>
</organism>
<evidence type="ECO:0000313" key="10">
    <source>
        <dbReference type="Ensembl" id="ENSSPUP00000001798.1"/>
    </source>
</evidence>
<evidence type="ECO:0000256" key="5">
    <source>
        <dbReference type="ARBA" id="ARBA00023128"/>
    </source>
</evidence>
<evidence type="ECO:0000256" key="6">
    <source>
        <dbReference type="ARBA" id="ARBA00023274"/>
    </source>
</evidence>
<keyword evidence="6 9" id="KW-0687">Ribonucleoprotein</keyword>
<protein>
    <recommendedName>
        <fullName evidence="7">Small ribosomal subunit protein uS15m</fullName>
    </recommendedName>
    <alternativeName>
        <fullName evidence="8">28S ribosomal protein S15, mitochondrial</fullName>
    </alternativeName>
</protein>